<accession>A0A564W3A1</accession>
<feature type="chain" id="PRO_5021789802" evidence="4">
    <location>
        <begin position="27"/>
        <end position="421"/>
    </location>
</feature>
<dbReference type="RefSeq" id="WP_144094029.1">
    <property type="nucleotide sequence ID" value="NZ_CABHMX010000049.1"/>
</dbReference>
<dbReference type="AlphaFoldDB" id="A0A564W3A1"/>
<evidence type="ECO:0000256" key="3">
    <source>
        <dbReference type="ARBA" id="ARBA00022729"/>
    </source>
</evidence>
<evidence type="ECO:0000256" key="2">
    <source>
        <dbReference type="ARBA" id="ARBA00022448"/>
    </source>
</evidence>
<dbReference type="InterPro" id="IPR006059">
    <property type="entry name" value="SBP"/>
</dbReference>
<gene>
    <name evidence="5" type="primary">msmE_10</name>
    <name evidence="5" type="ORF">RSSSTS7063_03709</name>
</gene>
<evidence type="ECO:0000313" key="5">
    <source>
        <dbReference type="EMBL" id="VUX39421.1"/>
    </source>
</evidence>
<keyword evidence="6" id="KW-1185">Reference proteome</keyword>
<dbReference type="Pfam" id="PF01547">
    <property type="entry name" value="SBP_bac_1"/>
    <property type="match status" value="1"/>
</dbReference>
<evidence type="ECO:0000313" key="6">
    <source>
        <dbReference type="Proteomes" id="UP000408482"/>
    </source>
</evidence>
<dbReference type="PROSITE" id="PS01037">
    <property type="entry name" value="SBP_BACTERIAL_1"/>
    <property type="match status" value="1"/>
</dbReference>
<dbReference type="PANTHER" id="PTHR30061:SF50">
    <property type="entry name" value="MALTOSE_MALTODEXTRIN-BINDING PERIPLASMIC PROTEIN"/>
    <property type="match status" value="1"/>
</dbReference>
<evidence type="ECO:0000256" key="4">
    <source>
        <dbReference type="SAM" id="SignalP"/>
    </source>
</evidence>
<dbReference type="GO" id="GO:0055085">
    <property type="term" value="P:transmembrane transport"/>
    <property type="evidence" value="ECO:0007669"/>
    <property type="project" value="InterPro"/>
</dbReference>
<dbReference type="GO" id="GO:0042956">
    <property type="term" value="P:maltodextrin transmembrane transport"/>
    <property type="evidence" value="ECO:0007669"/>
    <property type="project" value="TreeGrafter"/>
</dbReference>
<reference evidence="5 6" key="1">
    <citation type="submission" date="2019-07" db="EMBL/GenBank/DDBJ databases">
        <authorList>
            <person name="Hibberd C M."/>
            <person name="Gehrig L. J."/>
            <person name="Chang H.-W."/>
            <person name="Venkatesh S."/>
        </authorList>
    </citation>
    <scope>NUCLEOTIDE SEQUENCE [LARGE SCALE GENOMIC DNA]</scope>
    <source>
        <strain evidence="5">Blautia_luti_SSTS_Bg7063</strain>
    </source>
</reference>
<dbReference type="InterPro" id="IPR006061">
    <property type="entry name" value="SBP_1_CS"/>
</dbReference>
<dbReference type="GO" id="GO:1901982">
    <property type="term" value="F:maltose binding"/>
    <property type="evidence" value="ECO:0007669"/>
    <property type="project" value="TreeGrafter"/>
</dbReference>
<dbReference type="Proteomes" id="UP000408482">
    <property type="component" value="Unassembled WGS sequence"/>
</dbReference>
<dbReference type="Gene3D" id="3.40.190.10">
    <property type="entry name" value="Periplasmic binding protein-like II"/>
    <property type="match status" value="2"/>
</dbReference>
<comment type="similarity">
    <text evidence="1">Belongs to the bacterial solute-binding protein 1 family.</text>
</comment>
<organism evidence="5 6">
    <name type="scientific">Blautia luti</name>
    <dbReference type="NCBI Taxonomy" id="89014"/>
    <lineage>
        <taxon>Bacteria</taxon>
        <taxon>Bacillati</taxon>
        <taxon>Bacillota</taxon>
        <taxon>Clostridia</taxon>
        <taxon>Lachnospirales</taxon>
        <taxon>Lachnospiraceae</taxon>
        <taxon>Blautia</taxon>
    </lineage>
</organism>
<dbReference type="SUPFAM" id="SSF53850">
    <property type="entry name" value="Periplasmic binding protein-like II"/>
    <property type="match status" value="1"/>
</dbReference>
<dbReference type="GO" id="GO:0015768">
    <property type="term" value="P:maltose transport"/>
    <property type="evidence" value="ECO:0007669"/>
    <property type="project" value="TreeGrafter"/>
</dbReference>
<feature type="signal peptide" evidence="4">
    <location>
        <begin position="1"/>
        <end position="26"/>
    </location>
</feature>
<proteinExistence type="inferred from homology"/>
<keyword evidence="3 4" id="KW-0732">Signal</keyword>
<dbReference type="PANTHER" id="PTHR30061">
    <property type="entry name" value="MALTOSE-BINDING PERIPLASMIC PROTEIN"/>
    <property type="match status" value="1"/>
</dbReference>
<name>A0A564W3A1_9FIRM</name>
<sequence length="421" mass="46930">MKRKTIICFAMCVATIAAITTSNVSAKEVKADSEEKTITLFHHTGEEAGRKVLSDLIAGFESANKGIKVEEQGIDFSSYDTMLKTKLAGGDAPDLIMGRPKMYIDLIRAGHIEPLTDEEFIKSIDSKWLESMKVDGEVYAVPLNQGGMGIFYNKKVFEDNNIEIPKSHKELMNIAEKLQNAGIVPFAHGFQESWMAQCDLQSDLYGYTLQQNPKMFKDIMDGNKKFSDYPDFRKCVQRTVDRLSFEGGDDFGTDASRARNMLITGEAAMLISGNWEISEFAEAGVDDQIGFFATPNTDDDQPVLGLAPDGRYMVTAQSENIEEAKKFIEFLTTPEGAAIVNEKGSDIPCTTNIDKTQLSPIVQDFINIEENGNVYNYEAEEIFSGQYDETFRKWQEELAAETDCDVDAMIAQLDEEIAAIQ</sequence>
<dbReference type="EMBL" id="CABHNW010000099">
    <property type="protein sequence ID" value="VUX39421.1"/>
    <property type="molecule type" value="Genomic_DNA"/>
</dbReference>
<keyword evidence="2" id="KW-0813">Transport</keyword>
<protein>
    <submittedName>
        <fullName evidence="5">Multiple sugar-binding protein</fullName>
    </submittedName>
</protein>
<evidence type="ECO:0000256" key="1">
    <source>
        <dbReference type="ARBA" id="ARBA00008520"/>
    </source>
</evidence>
<dbReference type="GO" id="GO:0055052">
    <property type="term" value="C:ATP-binding cassette (ABC) transporter complex, substrate-binding subunit-containing"/>
    <property type="evidence" value="ECO:0007669"/>
    <property type="project" value="TreeGrafter"/>
</dbReference>